<dbReference type="Pfam" id="PF02645">
    <property type="entry name" value="DegV"/>
    <property type="match status" value="1"/>
</dbReference>
<dbReference type="GO" id="GO:0008289">
    <property type="term" value="F:lipid binding"/>
    <property type="evidence" value="ECO:0007669"/>
    <property type="project" value="UniProtKB-KW"/>
</dbReference>
<dbReference type="PANTHER" id="PTHR33434">
    <property type="entry name" value="DEGV DOMAIN-CONTAINING PROTEIN DR_1986-RELATED"/>
    <property type="match status" value="1"/>
</dbReference>
<protein>
    <recommendedName>
        <fullName evidence="3">DegV family protein</fullName>
    </recommendedName>
</protein>
<feature type="non-terminal residue" evidence="2">
    <location>
        <position position="1"/>
    </location>
</feature>
<accession>X1TDU6</accession>
<evidence type="ECO:0008006" key="3">
    <source>
        <dbReference type="Google" id="ProtNLM"/>
    </source>
</evidence>
<dbReference type="EMBL" id="BARW01030149">
    <property type="protein sequence ID" value="GAJ03458.1"/>
    <property type="molecule type" value="Genomic_DNA"/>
</dbReference>
<dbReference type="Gene3D" id="3.30.1180.10">
    <property type="match status" value="1"/>
</dbReference>
<dbReference type="Gene3D" id="3.40.50.10170">
    <property type="match status" value="1"/>
</dbReference>
<dbReference type="NCBIfam" id="TIGR00762">
    <property type="entry name" value="DegV"/>
    <property type="match status" value="1"/>
</dbReference>
<dbReference type="InterPro" id="IPR043168">
    <property type="entry name" value="DegV_C"/>
</dbReference>
<dbReference type="InterPro" id="IPR050270">
    <property type="entry name" value="DegV_domain_contain"/>
</dbReference>
<evidence type="ECO:0000256" key="1">
    <source>
        <dbReference type="ARBA" id="ARBA00023121"/>
    </source>
</evidence>
<dbReference type="PROSITE" id="PS51482">
    <property type="entry name" value="DEGV"/>
    <property type="match status" value="1"/>
</dbReference>
<dbReference type="AlphaFoldDB" id="X1TDU6"/>
<dbReference type="SUPFAM" id="SSF82549">
    <property type="entry name" value="DAK1/DegV-like"/>
    <property type="match status" value="1"/>
</dbReference>
<organism evidence="2">
    <name type="scientific">marine sediment metagenome</name>
    <dbReference type="NCBI Taxonomy" id="412755"/>
    <lineage>
        <taxon>unclassified sequences</taxon>
        <taxon>metagenomes</taxon>
        <taxon>ecological metagenomes</taxon>
    </lineage>
</organism>
<sequence>YFDNKTYRDWVDITPDEAYEMFLKDPDAFKTSGSNPLEWMEACRAASRETDSVVCITLSSKLSVVYNSVLDIKKRLKDEIPGLSIGVVDSKTVTASEGFVALAAARAAEEGKSLPEVVKAAEEMRDRVALVAFMDTIRHIYRTGRIPKIAALAGSVLNIRPVLTVSGGVVRFMGAARSRERGIKRMLKTMRGKVGENPVHVAVMHAFAREEGEKLKERVASEFDCVELWLTGFSPVMGYATGTGTLGLA</sequence>
<name>X1TDU6_9ZZZZ</name>
<reference evidence="2" key="1">
    <citation type="journal article" date="2014" name="Front. Microbiol.">
        <title>High frequency of phylogenetically diverse reductive dehalogenase-homologous genes in deep subseafloor sedimentary metagenomes.</title>
        <authorList>
            <person name="Kawai M."/>
            <person name="Futagami T."/>
            <person name="Toyoda A."/>
            <person name="Takaki Y."/>
            <person name="Nishi S."/>
            <person name="Hori S."/>
            <person name="Arai W."/>
            <person name="Tsubouchi T."/>
            <person name="Morono Y."/>
            <person name="Uchiyama I."/>
            <person name="Ito T."/>
            <person name="Fujiyama A."/>
            <person name="Inagaki F."/>
            <person name="Takami H."/>
        </authorList>
    </citation>
    <scope>NUCLEOTIDE SEQUENCE</scope>
    <source>
        <strain evidence="2">Expedition CK06-06</strain>
    </source>
</reference>
<dbReference type="InterPro" id="IPR003797">
    <property type="entry name" value="DegV"/>
</dbReference>
<gene>
    <name evidence="2" type="ORF">S12H4_48269</name>
</gene>
<comment type="caution">
    <text evidence="2">The sequence shown here is derived from an EMBL/GenBank/DDBJ whole genome shotgun (WGS) entry which is preliminary data.</text>
</comment>
<feature type="non-terminal residue" evidence="2">
    <location>
        <position position="249"/>
    </location>
</feature>
<evidence type="ECO:0000313" key="2">
    <source>
        <dbReference type="EMBL" id="GAJ03458.1"/>
    </source>
</evidence>
<keyword evidence="1" id="KW-0446">Lipid-binding</keyword>
<proteinExistence type="predicted"/>
<dbReference type="PANTHER" id="PTHR33434:SF2">
    <property type="entry name" value="FATTY ACID-BINDING PROTEIN TM_1468"/>
    <property type="match status" value="1"/>
</dbReference>